<organism evidence="2 3">
    <name type="scientific">Micromonospora andamanensis</name>
    <dbReference type="NCBI Taxonomy" id="1287068"/>
    <lineage>
        <taxon>Bacteria</taxon>
        <taxon>Bacillati</taxon>
        <taxon>Actinomycetota</taxon>
        <taxon>Actinomycetes</taxon>
        <taxon>Micromonosporales</taxon>
        <taxon>Micromonosporaceae</taxon>
        <taxon>Micromonospora</taxon>
    </lineage>
</organism>
<keyword evidence="3" id="KW-1185">Reference proteome</keyword>
<proteinExistence type="predicted"/>
<dbReference type="EMBL" id="BOOZ01000004">
    <property type="protein sequence ID" value="GIJ07898.1"/>
    <property type="molecule type" value="Genomic_DNA"/>
</dbReference>
<feature type="compositionally biased region" description="Polar residues" evidence="1">
    <location>
        <begin position="162"/>
        <end position="172"/>
    </location>
</feature>
<feature type="region of interest" description="Disordered" evidence="1">
    <location>
        <begin position="91"/>
        <end position="114"/>
    </location>
</feature>
<feature type="region of interest" description="Disordered" evidence="1">
    <location>
        <begin position="156"/>
        <end position="181"/>
    </location>
</feature>
<accession>A0ABQ4HQG4</accession>
<protein>
    <recommendedName>
        <fullName evidence="4">DUF3618 domain-containing protein</fullName>
    </recommendedName>
</protein>
<dbReference type="RefSeq" id="WP_204001290.1">
    <property type="nucleotide sequence ID" value="NZ_BOOZ01000004.1"/>
</dbReference>
<reference evidence="2 3" key="1">
    <citation type="submission" date="2021-01" db="EMBL/GenBank/DDBJ databases">
        <title>Whole genome shotgun sequence of Verrucosispora andamanensis NBRC 109075.</title>
        <authorList>
            <person name="Komaki H."/>
            <person name="Tamura T."/>
        </authorList>
    </citation>
    <scope>NUCLEOTIDE SEQUENCE [LARGE SCALE GENOMIC DNA]</scope>
    <source>
        <strain evidence="2 3">NBRC 109075</strain>
    </source>
</reference>
<name>A0ABQ4HQG4_9ACTN</name>
<comment type="caution">
    <text evidence="2">The sequence shown here is derived from an EMBL/GenBank/DDBJ whole genome shotgun (WGS) entry which is preliminary data.</text>
</comment>
<dbReference type="Proteomes" id="UP000647017">
    <property type="component" value="Unassembled WGS sequence"/>
</dbReference>
<evidence type="ECO:0000256" key="1">
    <source>
        <dbReference type="SAM" id="MobiDB-lite"/>
    </source>
</evidence>
<evidence type="ECO:0008006" key="4">
    <source>
        <dbReference type="Google" id="ProtNLM"/>
    </source>
</evidence>
<gene>
    <name evidence="2" type="ORF">Van01_11120</name>
</gene>
<evidence type="ECO:0000313" key="3">
    <source>
        <dbReference type="Proteomes" id="UP000647017"/>
    </source>
</evidence>
<sequence>MSGLLAQVVAQLRSAMDQLDSLAVQATRAATDVAEANARYTAAGQGSDHPTLRAAVTGSRTGVDKAHRLARLSSEAARNVAAYLNAIAPGSMPQTSAALSGPPSGEDLTAESDRRDLGRQRMRGVLNRSVRKADELQDHAVNATDATQQMINILRGPKGSDGTHSTATGTPTIPSPTARPKIDSAEAAGNLVIVGLLAGVGARWFANAIGKTIARLKR</sequence>
<evidence type="ECO:0000313" key="2">
    <source>
        <dbReference type="EMBL" id="GIJ07898.1"/>
    </source>
</evidence>